<dbReference type="InterPro" id="IPR052055">
    <property type="entry name" value="Hepadnavirus_pol/RT"/>
</dbReference>
<dbReference type="AlphaFoldDB" id="A0A225VIL2"/>
<proteinExistence type="predicted"/>
<dbReference type="Proteomes" id="UP000198211">
    <property type="component" value="Unassembled WGS sequence"/>
</dbReference>
<sequence length="267" mass="29951">MAGDVASAFHNISIHSNSVYFFAGQIEEENVIIIELSAPFGWTGSPGFYEISPTCMVVITMMQNPTGFFNYHWVDDHINVASNVGTTLNDMDRSLRFAMEAIFGAEGISDEKFTPWATRQRILGLEFDSTAELVRMPQTKIDKARRIIVAAYAVTVLSRKAYRSLLGSLRQVATCIRAARHFLQRLRIRERHLHRFQSVDASDFGLCALDITAEHVLTYRYTPTEIDLITDFKAGAPNSFVINYREQLSCAFAVHAGGGTMGIRQSR</sequence>
<dbReference type="PANTHER" id="PTHR33050">
    <property type="entry name" value="REVERSE TRANSCRIPTASE DOMAIN-CONTAINING PROTEIN"/>
    <property type="match status" value="1"/>
</dbReference>
<dbReference type="PANTHER" id="PTHR33050:SF7">
    <property type="entry name" value="RIBONUCLEASE H"/>
    <property type="match status" value="1"/>
</dbReference>
<evidence type="ECO:0000313" key="2">
    <source>
        <dbReference type="Proteomes" id="UP000198211"/>
    </source>
</evidence>
<dbReference type="EMBL" id="NBNE01004766">
    <property type="protein sequence ID" value="OWZ04799.1"/>
    <property type="molecule type" value="Genomic_DNA"/>
</dbReference>
<gene>
    <name evidence="1" type="ORF">PHMEG_00023237</name>
</gene>
<organism evidence="1 2">
    <name type="scientific">Phytophthora megakarya</name>
    <dbReference type="NCBI Taxonomy" id="4795"/>
    <lineage>
        <taxon>Eukaryota</taxon>
        <taxon>Sar</taxon>
        <taxon>Stramenopiles</taxon>
        <taxon>Oomycota</taxon>
        <taxon>Peronosporomycetes</taxon>
        <taxon>Peronosporales</taxon>
        <taxon>Peronosporaceae</taxon>
        <taxon>Phytophthora</taxon>
    </lineage>
</organism>
<reference evidence="2" key="1">
    <citation type="submission" date="2017-03" db="EMBL/GenBank/DDBJ databases">
        <title>Phytopthora megakarya and P. palmivora, two closely related causual agents of cacao black pod achieved similar genome size and gene model numbers by different mechanisms.</title>
        <authorList>
            <person name="Ali S."/>
            <person name="Shao J."/>
            <person name="Larry D.J."/>
            <person name="Kronmiller B."/>
            <person name="Shen D."/>
            <person name="Strem M.D."/>
            <person name="Melnick R.L."/>
            <person name="Guiltinan M.J."/>
            <person name="Tyler B.M."/>
            <person name="Meinhardt L.W."/>
            <person name="Bailey B.A."/>
        </authorList>
    </citation>
    <scope>NUCLEOTIDE SEQUENCE [LARGE SCALE GENOMIC DNA]</scope>
    <source>
        <strain evidence="2">zdho120</strain>
    </source>
</reference>
<name>A0A225VIL2_9STRA</name>
<keyword evidence="2" id="KW-1185">Reference proteome</keyword>
<comment type="caution">
    <text evidence="1">The sequence shown here is derived from an EMBL/GenBank/DDBJ whole genome shotgun (WGS) entry which is preliminary data.</text>
</comment>
<protein>
    <recommendedName>
        <fullName evidence="3">Reverse transcriptase</fullName>
    </recommendedName>
</protein>
<dbReference type="SUPFAM" id="SSF56672">
    <property type="entry name" value="DNA/RNA polymerases"/>
    <property type="match status" value="1"/>
</dbReference>
<evidence type="ECO:0008006" key="3">
    <source>
        <dbReference type="Google" id="ProtNLM"/>
    </source>
</evidence>
<dbReference type="InterPro" id="IPR043502">
    <property type="entry name" value="DNA/RNA_pol_sf"/>
</dbReference>
<accession>A0A225VIL2</accession>
<evidence type="ECO:0000313" key="1">
    <source>
        <dbReference type="EMBL" id="OWZ04799.1"/>
    </source>
</evidence>
<dbReference type="OrthoDB" id="126027at2759"/>